<dbReference type="Proteomes" id="UP000005445">
    <property type="component" value="Segment"/>
</dbReference>
<sequence>MVVKVEENIKGVLVNNTLMSEQGIRKIEFEFNKDGSILSTYVERFPSACSWTDKMKLDAWKLI</sequence>
<keyword evidence="2" id="KW-1185">Reference proteome</keyword>
<organism evidence="1 2">
    <name type="scientific">Bacillus phage W.Ph</name>
    <dbReference type="NCBI Taxonomy" id="764595"/>
    <lineage>
        <taxon>Viruses</taxon>
        <taxon>Duplodnaviria</taxon>
        <taxon>Heunggongvirae</taxon>
        <taxon>Uroviricota</taxon>
        <taxon>Caudoviricetes</taxon>
        <taxon>Herelleviridae</taxon>
        <taxon>Bastillevirinae</taxon>
        <taxon>Wphvirus</taxon>
        <taxon>Wphvirus WPh</taxon>
    </lineage>
</organism>
<evidence type="ECO:0000313" key="1">
    <source>
        <dbReference type="EMBL" id="ADH03209.1"/>
    </source>
</evidence>
<dbReference type="OrthoDB" id="23886at10239"/>
<dbReference type="GeneID" id="11536719"/>
<accession>G9B1G4</accession>
<dbReference type="RefSeq" id="YP_004957078.1">
    <property type="nucleotide sequence ID" value="NC_016563.1"/>
</dbReference>
<dbReference type="EMBL" id="HM144387">
    <property type="protein sequence ID" value="ADH03209.1"/>
    <property type="molecule type" value="Genomic_DNA"/>
</dbReference>
<protein>
    <submittedName>
        <fullName evidence="1">Gp63</fullName>
    </submittedName>
</protein>
<reference evidence="1" key="1">
    <citation type="submission" date="2013-01" db="EMBL/GenBank/DDBJ databases">
        <title>Large myovirus of Bacillus.</title>
        <authorList>
            <person name="Klumpp J."/>
            <person name="Beyer W."/>
            <person name="Loessner M.J."/>
        </authorList>
    </citation>
    <scope>NUCLEOTIDE SEQUENCE [LARGE SCALE GENOMIC DNA]</scope>
</reference>
<name>G9B1G4_9CAUD</name>
<dbReference type="KEGG" id="vg:11536719"/>
<evidence type="ECO:0000313" key="2">
    <source>
        <dbReference type="Proteomes" id="UP000005445"/>
    </source>
</evidence>
<proteinExistence type="predicted"/>